<evidence type="ECO:0000313" key="2">
    <source>
        <dbReference type="EMBL" id="GAP86560.2"/>
    </source>
</evidence>
<evidence type="ECO:0000256" key="1">
    <source>
        <dbReference type="SAM" id="MobiDB-lite"/>
    </source>
</evidence>
<dbReference type="AlphaFoldDB" id="A0A1W2TEV5"/>
<dbReference type="Gene3D" id="1.25.40.10">
    <property type="entry name" value="Tetratricopeptide repeat domain"/>
    <property type="match status" value="1"/>
</dbReference>
<protein>
    <submittedName>
        <fullName evidence="2">Putative membrane protein</fullName>
    </submittedName>
</protein>
<dbReference type="STRING" id="77044.A0A1W2TEV5"/>
<proteinExistence type="predicted"/>
<dbReference type="InterPro" id="IPR010323">
    <property type="entry name" value="DUF924"/>
</dbReference>
<keyword evidence="3" id="KW-1185">Reference proteome</keyword>
<dbReference type="Gene3D" id="1.20.58.320">
    <property type="entry name" value="TPR-like"/>
    <property type="match status" value="1"/>
</dbReference>
<sequence length="322" mass="34083">MRLVLNLNPVRTAPSLVNKPRVPAALGFHTTATTTTTLTSTHLQTRTWRNSSGSNSRHPISRTAATNTSAMASSASAPKPFSPSSSPSSSTPQAQPGPEDARIGEILDFWFALPPASWFGAPSEAFPTAAALDGVIRQRFGAVMAEARARALDGDADSDVKGEGEGWARTPRGALALLLLLDQFPRNAHRGTADAFATDAHAVEVAVRAIARGFDRAFGGEGEGDGNGEGGSLLHRIFFYLPLCHAEDLTAQVAAVALARDLLAACPAAAPERPMLESTVGFFARHRDAVLRLGRFPARNAALGRPSTDAEVAFLRERPEGW</sequence>
<feature type="compositionally biased region" description="Polar residues" evidence="1">
    <location>
        <begin position="48"/>
        <end position="58"/>
    </location>
</feature>
<feature type="compositionally biased region" description="Low complexity" evidence="1">
    <location>
        <begin position="61"/>
        <end position="98"/>
    </location>
</feature>
<reference evidence="2" key="1">
    <citation type="submission" date="2016-03" db="EMBL/GenBank/DDBJ databases">
        <title>Draft genome sequence of Rosellinia necatrix.</title>
        <authorList>
            <person name="Kanematsu S."/>
        </authorList>
    </citation>
    <scope>NUCLEOTIDE SEQUENCE [LARGE SCALE GENOMIC DNA]</scope>
    <source>
        <strain evidence="2">W97</strain>
    </source>
</reference>
<dbReference type="Pfam" id="PF06041">
    <property type="entry name" value="DUF924"/>
    <property type="match status" value="1"/>
</dbReference>
<dbReference type="Proteomes" id="UP000054516">
    <property type="component" value="Unassembled WGS sequence"/>
</dbReference>
<dbReference type="OrthoDB" id="414698at2759"/>
<accession>A0A1W2TEV5</accession>
<organism evidence="2">
    <name type="scientific">Rosellinia necatrix</name>
    <name type="common">White root-rot fungus</name>
    <dbReference type="NCBI Taxonomy" id="77044"/>
    <lineage>
        <taxon>Eukaryota</taxon>
        <taxon>Fungi</taxon>
        <taxon>Dikarya</taxon>
        <taxon>Ascomycota</taxon>
        <taxon>Pezizomycotina</taxon>
        <taxon>Sordariomycetes</taxon>
        <taxon>Xylariomycetidae</taxon>
        <taxon>Xylariales</taxon>
        <taxon>Xylariaceae</taxon>
        <taxon>Rosellinia</taxon>
    </lineage>
</organism>
<gene>
    <name evidence="2" type="ORF">SAMD00023353_1900130</name>
</gene>
<dbReference type="SUPFAM" id="SSF48452">
    <property type="entry name" value="TPR-like"/>
    <property type="match status" value="1"/>
</dbReference>
<dbReference type="InterPro" id="IPR011990">
    <property type="entry name" value="TPR-like_helical_dom_sf"/>
</dbReference>
<feature type="region of interest" description="Disordered" evidence="1">
    <location>
        <begin position="37"/>
        <end position="99"/>
    </location>
</feature>
<feature type="compositionally biased region" description="Low complexity" evidence="1">
    <location>
        <begin position="37"/>
        <end position="47"/>
    </location>
</feature>
<name>A0A1W2TEV5_ROSNE</name>
<evidence type="ECO:0000313" key="3">
    <source>
        <dbReference type="Proteomes" id="UP000054516"/>
    </source>
</evidence>
<dbReference type="EMBL" id="DF977464">
    <property type="protein sequence ID" value="GAP86560.2"/>
    <property type="molecule type" value="Genomic_DNA"/>
</dbReference>